<feature type="domain" description="Glycosyltransferase subfamily 4-like N-terminal" evidence="1">
    <location>
        <begin position="15"/>
        <end position="168"/>
    </location>
</feature>
<name>A0A382EYN6_9ZZZZ</name>
<dbReference type="SUPFAM" id="SSF53756">
    <property type="entry name" value="UDP-Glycosyltransferase/glycogen phosphorylase"/>
    <property type="match status" value="1"/>
</dbReference>
<gene>
    <name evidence="2" type="ORF">METZ01_LOCUS207811</name>
</gene>
<accession>A0A382EYN6</accession>
<dbReference type="Gene3D" id="3.40.50.2000">
    <property type="entry name" value="Glycogen Phosphorylase B"/>
    <property type="match status" value="1"/>
</dbReference>
<dbReference type="EMBL" id="UINC01046657">
    <property type="protein sequence ID" value="SVB54957.1"/>
    <property type="molecule type" value="Genomic_DNA"/>
</dbReference>
<sequence length="170" mass="19328">MKVMMVTGSYPPLKDGVGDYTYRLCHTLGEFLGKDNVFVVSTRAGESRLGHPGDFPIVREWNLNGIVQVIKQIRSLRPDVVHIQYPTAGYKRRLGPSFLPLLIRCIARPAKVISTIHEYTNRTLFGKLRLLINIVSSHKVIVVSNQYIEAIHRIWPFQTPEMVFIPDGTN</sequence>
<feature type="non-terminal residue" evidence="2">
    <location>
        <position position="170"/>
    </location>
</feature>
<dbReference type="Pfam" id="PF13439">
    <property type="entry name" value="Glyco_transf_4"/>
    <property type="match status" value="1"/>
</dbReference>
<protein>
    <recommendedName>
        <fullName evidence="1">Glycosyltransferase subfamily 4-like N-terminal domain-containing protein</fullName>
    </recommendedName>
</protein>
<evidence type="ECO:0000313" key="2">
    <source>
        <dbReference type="EMBL" id="SVB54957.1"/>
    </source>
</evidence>
<organism evidence="2">
    <name type="scientific">marine metagenome</name>
    <dbReference type="NCBI Taxonomy" id="408172"/>
    <lineage>
        <taxon>unclassified sequences</taxon>
        <taxon>metagenomes</taxon>
        <taxon>ecological metagenomes</taxon>
    </lineage>
</organism>
<reference evidence="2" key="1">
    <citation type="submission" date="2018-05" db="EMBL/GenBank/DDBJ databases">
        <authorList>
            <person name="Lanie J.A."/>
            <person name="Ng W.-L."/>
            <person name="Kazmierczak K.M."/>
            <person name="Andrzejewski T.M."/>
            <person name="Davidsen T.M."/>
            <person name="Wayne K.J."/>
            <person name="Tettelin H."/>
            <person name="Glass J.I."/>
            <person name="Rusch D."/>
            <person name="Podicherti R."/>
            <person name="Tsui H.-C.T."/>
            <person name="Winkler M.E."/>
        </authorList>
    </citation>
    <scope>NUCLEOTIDE SEQUENCE</scope>
</reference>
<dbReference type="InterPro" id="IPR028098">
    <property type="entry name" value="Glyco_trans_4-like_N"/>
</dbReference>
<evidence type="ECO:0000259" key="1">
    <source>
        <dbReference type="Pfam" id="PF13439"/>
    </source>
</evidence>
<proteinExistence type="predicted"/>
<dbReference type="AlphaFoldDB" id="A0A382EYN6"/>